<evidence type="ECO:0000313" key="1">
    <source>
        <dbReference type="EMBL" id="RLN15662.1"/>
    </source>
</evidence>
<protein>
    <submittedName>
        <fullName evidence="1">Palmitoyl-protein thioesterase 1-like</fullName>
    </submittedName>
</protein>
<gene>
    <name evidence="1" type="ORF">C2845_PM02G40500</name>
</gene>
<name>A0A3L6S6E7_PANMI</name>
<dbReference type="OrthoDB" id="10263094at2759"/>
<evidence type="ECO:0000313" key="2">
    <source>
        <dbReference type="Proteomes" id="UP000275267"/>
    </source>
</evidence>
<dbReference type="EMBL" id="PQIB02000005">
    <property type="protein sequence ID" value="RLN15662.1"/>
    <property type="molecule type" value="Genomic_DNA"/>
</dbReference>
<accession>A0A3L6S6E7</accession>
<dbReference type="AlphaFoldDB" id="A0A3L6S6E7"/>
<organism evidence="1 2">
    <name type="scientific">Panicum miliaceum</name>
    <name type="common">Proso millet</name>
    <name type="synonym">Broomcorn millet</name>
    <dbReference type="NCBI Taxonomy" id="4540"/>
    <lineage>
        <taxon>Eukaryota</taxon>
        <taxon>Viridiplantae</taxon>
        <taxon>Streptophyta</taxon>
        <taxon>Embryophyta</taxon>
        <taxon>Tracheophyta</taxon>
        <taxon>Spermatophyta</taxon>
        <taxon>Magnoliopsida</taxon>
        <taxon>Liliopsida</taxon>
        <taxon>Poales</taxon>
        <taxon>Poaceae</taxon>
        <taxon>PACMAD clade</taxon>
        <taxon>Panicoideae</taxon>
        <taxon>Panicodae</taxon>
        <taxon>Paniceae</taxon>
        <taxon>Panicinae</taxon>
        <taxon>Panicum</taxon>
        <taxon>Panicum sect. Panicum</taxon>
    </lineage>
</organism>
<dbReference type="Proteomes" id="UP000275267">
    <property type="component" value="Unassembled WGS sequence"/>
</dbReference>
<reference evidence="2" key="1">
    <citation type="journal article" date="2019" name="Nat. Commun.">
        <title>The genome of broomcorn millet.</title>
        <authorList>
            <person name="Zou C."/>
            <person name="Miki D."/>
            <person name="Li D."/>
            <person name="Tang Q."/>
            <person name="Xiao L."/>
            <person name="Rajput S."/>
            <person name="Deng P."/>
            <person name="Jia W."/>
            <person name="Huang R."/>
            <person name="Zhang M."/>
            <person name="Sun Y."/>
            <person name="Hu J."/>
            <person name="Fu X."/>
            <person name="Schnable P.S."/>
            <person name="Li F."/>
            <person name="Zhang H."/>
            <person name="Feng B."/>
            <person name="Zhu X."/>
            <person name="Liu R."/>
            <person name="Schnable J.C."/>
            <person name="Zhu J.-K."/>
            <person name="Zhang H."/>
        </authorList>
    </citation>
    <scope>NUCLEOTIDE SEQUENCE [LARGE SCALE GENOMIC DNA]</scope>
</reference>
<keyword evidence="2" id="KW-1185">Reference proteome</keyword>
<sequence length="52" mass="5699">MKKYIVPYLADKSSEKTLQWSISGLLGVTWHCAREALGLTEGDSAVLYSPAL</sequence>
<proteinExistence type="predicted"/>
<comment type="caution">
    <text evidence="1">The sequence shown here is derived from an EMBL/GenBank/DDBJ whole genome shotgun (WGS) entry which is preliminary data.</text>
</comment>